<dbReference type="Proteomes" id="UP000076574">
    <property type="component" value="Unassembled WGS sequence"/>
</dbReference>
<evidence type="ECO:0000313" key="2">
    <source>
        <dbReference type="Proteomes" id="UP000076574"/>
    </source>
</evidence>
<protein>
    <submittedName>
        <fullName evidence="1">Uncharacterized protein</fullName>
    </submittedName>
</protein>
<proteinExistence type="predicted"/>
<organism evidence="1 2">
    <name type="scientific">Tardiphaga robiniae</name>
    <dbReference type="NCBI Taxonomy" id="943830"/>
    <lineage>
        <taxon>Bacteria</taxon>
        <taxon>Pseudomonadati</taxon>
        <taxon>Pseudomonadota</taxon>
        <taxon>Alphaproteobacteria</taxon>
        <taxon>Hyphomicrobiales</taxon>
        <taxon>Nitrobacteraceae</taxon>
        <taxon>Tardiphaga</taxon>
    </lineage>
</organism>
<gene>
    <name evidence="1" type="ORF">A4A58_13280</name>
</gene>
<keyword evidence="2" id="KW-1185">Reference proteome</keyword>
<name>A0A161QZ07_9BRAD</name>
<dbReference type="AlphaFoldDB" id="A0A161QZ07"/>
<accession>A0A161QZ07</accession>
<comment type="caution">
    <text evidence="1">The sequence shown here is derived from an EMBL/GenBank/DDBJ whole genome shotgun (WGS) entry which is preliminary data.</text>
</comment>
<sequence>MVPICGTTTPSRDLWSTSDGRRVTSIRVTMTREKAPKEMIQKANRRRAQVGCFGFEEITSFGIPSTDVGDWQFGSNPMG</sequence>
<dbReference type="EMBL" id="LVYV01000045">
    <property type="protein sequence ID" value="KZD21351.1"/>
    <property type="molecule type" value="Genomic_DNA"/>
</dbReference>
<evidence type="ECO:0000313" key="1">
    <source>
        <dbReference type="EMBL" id="KZD21351.1"/>
    </source>
</evidence>
<reference evidence="1 2" key="1">
    <citation type="submission" date="2016-03" db="EMBL/GenBank/DDBJ databases">
        <title>Microsymbionts genomes from the relict species Vavilovia formosa (Stev.) Fed.</title>
        <authorList>
            <person name="Kopat V."/>
            <person name="Chirak E."/>
            <person name="Kimeklis A."/>
            <person name="Andronov E."/>
        </authorList>
    </citation>
    <scope>NUCLEOTIDE SEQUENCE [LARGE SCALE GENOMIC DNA]</scope>
    <source>
        <strain evidence="1 2">Vaf07</strain>
    </source>
</reference>